<proteinExistence type="predicted"/>
<keyword evidence="2" id="KW-0732">Signal</keyword>
<reference evidence="3" key="1">
    <citation type="journal article" date="2020" name="Stud. Mycol.">
        <title>101 Dothideomycetes genomes: a test case for predicting lifestyles and emergence of pathogens.</title>
        <authorList>
            <person name="Haridas S."/>
            <person name="Albert R."/>
            <person name="Binder M."/>
            <person name="Bloem J."/>
            <person name="Labutti K."/>
            <person name="Salamov A."/>
            <person name="Andreopoulos B."/>
            <person name="Baker S."/>
            <person name="Barry K."/>
            <person name="Bills G."/>
            <person name="Bluhm B."/>
            <person name="Cannon C."/>
            <person name="Castanera R."/>
            <person name="Culley D."/>
            <person name="Daum C."/>
            <person name="Ezra D."/>
            <person name="Gonzalez J."/>
            <person name="Henrissat B."/>
            <person name="Kuo A."/>
            <person name="Liang C."/>
            <person name="Lipzen A."/>
            <person name="Lutzoni F."/>
            <person name="Magnuson J."/>
            <person name="Mondo S."/>
            <person name="Nolan M."/>
            <person name="Ohm R."/>
            <person name="Pangilinan J."/>
            <person name="Park H.-J."/>
            <person name="Ramirez L."/>
            <person name="Alfaro M."/>
            <person name="Sun H."/>
            <person name="Tritt A."/>
            <person name="Yoshinaga Y."/>
            <person name="Zwiers L.-H."/>
            <person name="Turgeon B."/>
            <person name="Goodwin S."/>
            <person name="Spatafora J."/>
            <person name="Crous P."/>
            <person name="Grigoriev I."/>
        </authorList>
    </citation>
    <scope>NUCLEOTIDE SEQUENCE</scope>
    <source>
        <strain evidence="3">CBS 122681</strain>
    </source>
</reference>
<organism evidence="3 4">
    <name type="scientific">Lophiostoma macrostomum CBS 122681</name>
    <dbReference type="NCBI Taxonomy" id="1314788"/>
    <lineage>
        <taxon>Eukaryota</taxon>
        <taxon>Fungi</taxon>
        <taxon>Dikarya</taxon>
        <taxon>Ascomycota</taxon>
        <taxon>Pezizomycotina</taxon>
        <taxon>Dothideomycetes</taxon>
        <taxon>Pleosporomycetidae</taxon>
        <taxon>Pleosporales</taxon>
        <taxon>Lophiostomataceae</taxon>
        <taxon>Lophiostoma</taxon>
    </lineage>
</organism>
<gene>
    <name evidence="3" type="ORF">K491DRAFT_328293</name>
</gene>
<feature type="region of interest" description="Disordered" evidence="1">
    <location>
        <begin position="35"/>
        <end position="167"/>
    </location>
</feature>
<feature type="signal peptide" evidence="2">
    <location>
        <begin position="1"/>
        <end position="16"/>
    </location>
</feature>
<dbReference type="AlphaFoldDB" id="A0A6A6SLX3"/>
<evidence type="ECO:0000313" key="3">
    <source>
        <dbReference type="EMBL" id="KAF2647164.1"/>
    </source>
</evidence>
<name>A0A6A6SLX3_9PLEO</name>
<protein>
    <submittedName>
        <fullName evidence="3">Uncharacterized protein</fullName>
    </submittedName>
</protein>
<evidence type="ECO:0000256" key="1">
    <source>
        <dbReference type="SAM" id="MobiDB-lite"/>
    </source>
</evidence>
<evidence type="ECO:0000313" key="4">
    <source>
        <dbReference type="Proteomes" id="UP000799324"/>
    </source>
</evidence>
<dbReference type="Proteomes" id="UP000799324">
    <property type="component" value="Unassembled WGS sequence"/>
</dbReference>
<dbReference type="EMBL" id="MU004670">
    <property type="protein sequence ID" value="KAF2647164.1"/>
    <property type="molecule type" value="Genomic_DNA"/>
</dbReference>
<dbReference type="OrthoDB" id="10319774at2759"/>
<sequence length="167" mass="18574">MRSAIFIATFALGVFAAPLPVVPRDAAVLERGVRNPTDGTTYYAREAAPEALDDDVSSNERREALLTFPRAGTQRRDPEPNSTRAGQRREPEPNSTRAGQRRDPEPVPNSTRAGQRREAEAEAEPNSTRAGQRRDPEPNSTRAGQRRDAEPNSTRAGQRRYTTDEEY</sequence>
<evidence type="ECO:0000256" key="2">
    <source>
        <dbReference type="SAM" id="SignalP"/>
    </source>
</evidence>
<keyword evidence="4" id="KW-1185">Reference proteome</keyword>
<accession>A0A6A6SLX3</accession>
<feature type="chain" id="PRO_5025663935" evidence="2">
    <location>
        <begin position="17"/>
        <end position="167"/>
    </location>
</feature>